<evidence type="ECO:0000256" key="3">
    <source>
        <dbReference type="ARBA" id="ARBA00012737"/>
    </source>
</evidence>
<feature type="binding site" evidence="8">
    <location>
        <begin position="356"/>
        <end position="357"/>
    </location>
    <ligand>
        <name>ATP</name>
        <dbReference type="ChEBI" id="CHEBI:30616"/>
    </ligand>
</feature>
<dbReference type="Pfam" id="PF13522">
    <property type="entry name" value="GATase_6"/>
    <property type="match status" value="1"/>
</dbReference>
<evidence type="ECO:0000259" key="9">
    <source>
        <dbReference type="PROSITE" id="PS51278"/>
    </source>
</evidence>
<gene>
    <name evidence="10" type="ORF">MAIT1_02497</name>
</gene>
<evidence type="ECO:0000256" key="8">
    <source>
        <dbReference type="PIRSR" id="PIRSR001589-2"/>
    </source>
</evidence>
<keyword evidence="11" id="KW-1185">Reference proteome</keyword>
<evidence type="ECO:0000256" key="7">
    <source>
        <dbReference type="ARBA" id="ARBA00048741"/>
    </source>
</evidence>
<evidence type="ECO:0000256" key="6">
    <source>
        <dbReference type="ARBA" id="ARBA00022962"/>
    </source>
</evidence>
<protein>
    <recommendedName>
        <fullName evidence="3">asparagine synthase (glutamine-hydrolyzing)</fullName>
        <ecNumber evidence="3">6.3.5.4</ecNumber>
    </recommendedName>
</protein>
<dbReference type="AlphaFoldDB" id="A0A1Y2K328"/>
<feature type="domain" description="Glutamine amidotransferase type-2" evidence="9">
    <location>
        <begin position="1"/>
        <end position="202"/>
    </location>
</feature>
<dbReference type="GO" id="GO:0005524">
    <property type="term" value="F:ATP binding"/>
    <property type="evidence" value="ECO:0007669"/>
    <property type="project" value="UniProtKB-KW"/>
</dbReference>
<dbReference type="InterPro" id="IPR029055">
    <property type="entry name" value="Ntn_hydrolases_N"/>
</dbReference>
<evidence type="ECO:0000256" key="1">
    <source>
        <dbReference type="ARBA" id="ARBA00005187"/>
    </source>
</evidence>
<comment type="similarity">
    <text evidence="2">Belongs to the asparagine synthetase family.</text>
</comment>
<dbReference type="NCBIfam" id="TIGR01536">
    <property type="entry name" value="asn_synth_AEB"/>
    <property type="match status" value="1"/>
</dbReference>
<evidence type="ECO:0000256" key="2">
    <source>
        <dbReference type="ARBA" id="ARBA00005752"/>
    </source>
</evidence>
<dbReference type="SUPFAM" id="SSF56235">
    <property type="entry name" value="N-terminal nucleophile aminohydrolases (Ntn hydrolases)"/>
    <property type="match status" value="1"/>
</dbReference>
<evidence type="ECO:0000256" key="5">
    <source>
        <dbReference type="ARBA" id="ARBA00022840"/>
    </source>
</evidence>
<comment type="caution">
    <text evidence="10">The sequence shown here is derived from an EMBL/GenBank/DDBJ whole genome shotgun (WGS) entry which is preliminary data.</text>
</comment>
<accession>A0A1Y2K328</accession>
<dbReference type="STRING" id="1434232.MAIT1_02497"/>
<feature type="binding site" evidence="8">
    <location>
        <position position="89"/>
    </location>
    <ligand>
        <name>L-glutamine</name>
        <dbReference type="ChEBI" id="CHEBI:58359"/>
    </ligand>
</feature>
<dbReference type="Proteomes" id="UP000194003">
    <property type="component" value="Unassembled WGS sequence"/>
</dbReference>
<evidence type="ECO:0000313" key="10">
    <source>
        <dbReference type="EMBL" id="OSM02362.1"/>
    </source>
</evidence>
<dbReference type="PANTHER" id="PTHR43284:SF1">
    <property type="entry name" value="ASPARAGINE SYNTHETASE"/>
    <property type="match status" value="1"/>
</dbReference>
<feature type="binding site" evidence="8">
    <location>
        <position position="283"/>
    </location>
    <ligand>
        <name>ATP</name>
        <dbReference type="ChEBI" id="CHEBI:30616"/>
    </ligand>
</feature>
<dbReference type="InterPro" id="IPR051786">
    <property type="entry name" value="ASN_synthetase/amidase"/>
</dbReference>
<reference evidence="10 11" key="1">
    <citation type="journal article" date="2016" name="BMC Genomics">
        <title>Combined genomic and structural analyses of a cultured magnetotactic bacterium reveals its niche adaptation to a dynamic environment.</title>
        <authorList>
            <person name="Araujo A.C."/>
            <person name="Morillo V."/>
            <person name="Cypriano J."/>
            <person name="Teixeira L.C."/>
            <person name="Leao P."/>
            <person name="Lyra S."/>
            <person name="Almeida L.G."/>
            <person name="Bazylinski D.A."/>
            <person name="Vasconcellos A.T."/>
            <person name="Abreu F."/>
            <person name="Lins U."/>
        </authorList>
    </citation>
    <scope>NUCLEOTIDE SEQUENCE [LARGE SCALE GENOMIC DNA]</scope>
    <source>
        <strain evidence="10 11">IT-1</strain>
    </source>
</reference>
<dbReference type="GO" id="GO:0004066">
    <property type="term" value="F:asparagine synthase (glutamine-hydrolyzing) activity"/>
    <property type="evidence" value="ECO:0007669"/>
    <property type="project" value="UniProtKB-EC"/>
</dbReference>
<sequence length="618" mass="66691">MIDAMAHRGPDGQGVVDLTPAGGALALGHRRLALLDLSNAGLQPMLCPDEARNAAPPRGWLVFNGEIYNHLQLRRQLHGEGVRFVSGSDTETLMWALARWGEAALSRLQGMFAFAWCDLRAQTLLLARDPLGIKPLYTAQQAGRMGFASEARALRAAGLGGGGIDPRALASLLAYGAVAEPLCAVPGVDELEAGHALRLDLTKIPAEALALARRWRYAASPKAQAWRDREQGVAAAAQALEASVAGHLLADAPVGLFLSSGLDSAALATLCARAAPNTHAFTISIASAGERDEAPIARACAEELGLPFEAITLTDAFVEQRALGFFTALDQPGWDGLNTYLISEAVRERGMKAALSGVGGDELFGGYSGFRTLPKLRWLSGLLRNLPAAVRNAIAKRLYPHPEQAARREKLSELLAAGLDVQALTLRSRRLFSDAQLRAFGLGEALSTLDAQALPAERWADAPLEEVCAEISRVESRYYMGNTLLRDADVMSMAHSLEIRTPFVHQPLVDVIASMPGRWRRPEKGRNKPLLIDAVGADLPRRLLGLPKSGFTLNQDAWMRGPLRAPFEQWIDALKHSGALNPTLVEHEWRAFLDSSPQSGQWSRAWMLGVLGAWLATA</sequence>
<name>A0A1Y2K328_9PROT</name>
<comment type="catalytic activity">
    <reaction evidence="7">
        <text>L-aspartate + L-glutamine + ATP + H2O = L-asparagine + L-glutamate + AMP + diphosphate + H(+)</text>
        <dbReference type="Rhea" id="RHEA:12228"/>
        <dbReference type="ChEBI" id="CHEBI:15377"/>
        <dbReference type="ChEBI" id="CHEBI:15378"/>
        <dbReference type="ChEBI" id="CHEBI:29985"/>
        <dbReference type="ChEBI" id="CHEBI:29991"/>
        <dbReference type="ChEBI" id="CHEBI:30616"/>
        <dbReference type="ChEBI" id="CHEBI:33019"/>
        <dbReference type="ChEBI" id="CHEBI:58048"/>
        <dbReference type="ChEBI" id="CHEBI:58359"/>
        <dbReference type="ChEBI" id="CHEBI:456215"/>
        <dbReference type="EC" id="6.3.5.4"/>
    </reaction>
</comment>
<keyword evidence="5 8" id="KW-0067">ATP-binding</keyword>
<evidence type="ECO:0000256" key="4">
    <source>
        <dbReference type="ARBA" id="ARBA00022741"/>
    </source>
</evidence>
<dbReference type="EMBL" id="LVJN01000020">
    <property type="protein sequence ID" value="OSM02362.1"/>
    <property type="molecule type" value="Genomic_DNA"/>
</dbReference>
<comment type="pathway">
    <text evidence="1">Amino-acid biosynthesis; L-asparagine biosynthesis; L-asparagine from L-aspartate (L-Gln route): step 1/1.</text>
</comment>
<keyword evidence="4 8" id="KW-0547">Nucleotide-binding</keyword>
<evidence type="ECO:0000313" key="11">
    <source>
        <dbReference type="Proteomes" id="UP000194003"/>
    </source>
</evidence>
<dbReference type="PROSITE" id="PS51278">
    <property type="entry name" value="GATASE_TYPE_2"/>
    <property type="match status" value="1"/>
</dbReference>
<dbReference type="CDD" id="cd00712">
    <property type="entry name" value="AsnB"/>
    <property type="match status" value="1"/>
</dbReference>
<dbReference type="SUPFAM" id="SSF52402">
    <property type="entry name" value="Adenine nucleotide alpha hydrolases-like"/>
    <property type="match status" value="1"/>
</dbReference>
<proteinExistence type="inferred from homology"/>
<dbReference type="Gene3D" id="3.40.50.620">
    <property type="entry name" value="HUPs"/>
    <property type="match status" value="1"/>
</dbReference>
<dbReference type="Pfam" id="PF00733">
    <property type="entry name" value="Asn_synthase"/>
    <property type="match status" value="1"/>
</dbReference>
<dbReference type="InterPro" id="IPR006426">
    <property type="entry name" value="Asn_synth_AEB"/>
</dbReference>
<organism evidence="10 11">
    <name type="scientific">Magnetofaba australis IT-1</name>
    <dbReference type="NCBI Taxonomy" id="1434232"/>
    <lineage>
        <taxon>Bacteria</taxon>
        <taxon>Pseudomonadati</taxon>
        <taxon>Pseudomonadota</taxon>
        <taxon>Magnetococcia</taxon>
        <taxon>Magnetococcales</taxon>
        <taxon>Magnetococcaceae</taxon>
        <taxon>Magnetofaba</taxon>
    </lineage>
</organism>
<dbReference type="InterPro" id="IPR014729">
    <property type="entry name" value="Rossmann-like_a/b/a_fold"/>
</dbReference>
<dbReference type="GO" id="GO:0006529">
    <property type="term" value="P:asparagine biosynthetic process"/>
    <property type="evidence" value="ECO:0007669"/>
    <property type="project" value="InterPro"/>
</dbReference>
<dbReference type="PIRSF" id="PIRSF001589">
    <property type="entry name" value="Asn_synthetase_glu-h"/>
    <property type="match status" value="1"/>
</dbReference>
<dbReference type="PANTHER" id="PTHR43284">
    <property type="entry name" value="ASPARAGINE SYNTHETASE (GLUTAMINE-HYDROLYZING)"/>
    <property type="match status" value="1"/>
</dbReference>
<dbReference type="GO" id="GO:0005829">
    <property type="term" value="C:cytosol"/>
    <property type="evidence" value="ECO:0007669"/>
    <property type="project" value="TreeGrafter"/>
</dbReference>
<dbReference type="InterPro" id="IPR001962">
    <property type="entry name" value="Asn_synthase"/>
</dbReference>
<dbReference type="InterPro" id="IPR033738">
    <property type="entry name" value="AsnB_N"/>
</dbReference>
<keyword evidence="6" id="KW-0315">Glutamine amidotransferase</keyword>
<dbReference type="InterPro" id="IPR017932">
    <property type="entry name" value="GATase_2_dom"/>
</dbReference>
<dbReference type="CDD" id="cd01991">
    <property type="entry name" value="Asn_synthase_B_C"/>
    <property type="match status" value="1"/>
</dbReference>
<dbReference type="EC" id="6.3.5.4" evidence="3"/>
<dbReference type="Gene3D" id="3.60.20.10">
    <property type="entry name" value="Glutamine Phosphoribosylpyrophosphate, subunit 1, domain 1"/>
    <property type="match status" value="1"/>
</dbReference>